<accession>A0A1M6SMV8</accession>
<dbReference type="PANTHER" id="PTHR10357:SF179">
    <property type="entry name" value="NEUTRAL AND BASIC AMINO ACID TRANSPORT PROTEIN RBAT"/>
    <property type="match status" value="1"/>
</dbReference>
<proteinExistence type="inferred from homology"/>
<evidence type="ECO:0000313" key="7">
    <source>
        <dbReference type="Proteomes" id="UP000184395"/>
    </source>
</evidence>
<organism evidence="6 7">
    <name type="scientific">Paraburkholderia terricola</name>
    <dbReference type="NCBI Taxonomy" id="169427"/>
    <lineage>
        <taxon>Bacteria</taxon>
        <taxon>Pseudomonadati</taxon>
        <taxon>Pseudomonadota</taxon>
        <taxon>Betaproteobacteria</taxon>
        <taxon>Burkholderiales</taxon>
        <taxon>Burkholderiaceae</taxon>
        <taxon>Paraburkholderia</taxon>
    </lineage>
</organism>
<dbReference type="GO" id="GO:0009313">
    <property type="term" value="P:oligosaccharide catabolic process"/>
    <property type="evidence" value="ECO:0007669"/>
    <property type="project" value="TreeGrafter"/>
</dbReference>
<feature type="domain" description="Glycosyl hydrolase family 13 catalytic" evidence="5">
    <location>
        <begin position="14"/>
        <end position="392"/>
    </location>
</feature>
<evidence type="ECO:0000256" key="1">
    <source>
        <dbReference type="ARBA" id="ARBA00008061"/>
    </source>
</evidence>
<evidence type="ECO:0000256" key="2">
    <source>
        <dbReference type="ARBA" id="ARBA00022801"/>
    </source>
</evidence>
<gene>
    <name evidence="6" type="ORF">SAMN05192548_102334</name>
</gene>
<evidence type="ECO:0000259" key="5">
    <source>
        <dbReference type="SMART" id="SM00642"/>
    </source>
</evidence>
<feature type="region of interest" description="Disordered" evidence="4">
    <location>
        <begin position="372"/>
        <end position="412"/>
    </location>
</feature>
<feature type="compositionally biased region" description="Polar residues" evidence="4">
    <location>
        <begin position="396"/>
        <end position="406"/>
    </location>
</feature>
<dbReference type="AlphaFoldDB" id="A0A1M6SMV8"/>
<dbReference type="OrthoDB" id="9805159at2"/>
<dbReference type="Gene3D" id="3.90.400.10">
    <property type="entry name" value="Oligo-1,6-glucosidase, Domain 2"/>
    <property type="match status" value="1"/>
</dbReference>
<dbReference type="InterPro" id="IPR045857">
    <property type="entry name" value="O16G_dom_2"/>
</dbReference>
<dbReference type="InterPro" id="IPR006047">
    <property type="entry name" value="GH13_cat_dom"/>
</dbReference>
<dbReference type="SMART" id="SM00642">
    <property type="entry name" value="Aamy"/>
    <property type="match status" value="1"/>
</dbReference>
<dbReference type="CDD" id="cd11331">
    <property type="entry name" value="AmyAc_OligoGlu_like"/>
    <property type="match status" value="1"/>
</dbReference>
<dbReference type="InterPro" id="IPR013780">
    <property type="entry name" value="Glyco_hydro_b"/>
</dbReference>
<name>A0A1M6SMV8_9BURK</name>
<dbReference type="Gene3D" id="3.20.20.80">
    <property type="entry name" value="Glycosidases"/>
    <property type="match status" value="1"/>
</dbReference>
<dbReference type="STRING" id="169427.SAMN05192548_102334"/>
<dbReference type="SUPFAM" id="SSF51445">
    <property type="entry name" value="(Trans)glycosidases"/>
    <property type="match status" value="1"/>
</dbReference>
<evidence type="ECO:0000256" key="3">
    <source>
        <dbReference type="ARBA" id="ARBA00023295"/>
    </source>
</evidence>
<dbReference type="InterPro" id="IPR017853">
    <property type="entry name" value="GH"/>
</dbReference>
<keyword evidence="2" id="KW-0378">Hydrolase</keyword>
<evidence type="ECO:0000313" key="6">
    <source>
        <dbReference type="EMBL" id="SHK46035.1"/>
    </source>
</evidence>
<dbReference type="Gene3D" id="2.60.40.1180">
    <property type="entry name" value="Golgi alpha-mannosidase II"/>
    <property type="match status" value="1"/>
</dbReference>
<dbReference type="EMBL" id="FRAB01000023">
    <property type="protein sequence ID" value="SHK46035.1"/>
    <property type="molecule type" value="Genomic_DNA"/>
</dbReference>
<dbReference type="GO" id="GO:0004556">
    <property type="term" value="F:alpha-amylase activity"/>
    <property type="evidence" value="ECO:0007669"/>
    <property type="project" value="TreeGrafter"/>
</dbReference>
<reference evidence="6 7" key="1">
    <citation type="submission" date="2016-11" db="EMBL/GenBank/DDBJ databases">
        <authorList>
            <person name="Jaros S."/>
            <person name="Januszkiewicz K."/>
            <person name="Wedrychowicz H."/>
        </authorList>
    </citation>
    <scope>NUCLEOTIDE SEQUENCE [LARGE SCALE GENOMIC DNA]</scope>
    <source>
        <strain evidence="6 7">LMG 20594</strain>
    </source>
</reference>
<dbReference type="FunFam" id="3.90.400.10:FF:000002">
    <property type="entry name" value="Sucrose isomerase"/>
    <property type="match status" value="1"/>
</dbReference>
<protein>
    <submittedName>
        <fullName evidence="6">Alpha-glucosidase</fullName>
    </submittedName>
</protein>
<dbReference type="PANTHER" id="PTHR10357">
    <property type="entry name" value="ALPHA-AMYLASE FAMILY MEMBER"/>
    <property type="match status" value="1"/>
</dbReference>
<dbReference type="RefSeq" id="WP_073430423.1">
    <property type="nucleotide sequence ID" value="NZ_CADFGY010000026.1"/>
</dbReference>
<evidence type="ECO:0000256" key="4">
    <source>
        <dbReference type="SAM" id="MobiDB-lite"/>
    </source>
</evidence>
<dbReference type="Proteomes" id="UP000184395">
    <property type="component" value="Unassembled WGS sequence"/>
</dbReference>
<comment type="similarity">
    <text evidence="1">Belongs to the glycosyl hydrolase 13 family.</text>
</comment>
<sequence length="525" mass="58768">MPELTWWQRGVIYQVYPRSFQDSNGDGIGDLAGVGARLEYFAALGVDAVWISPIYPSPMADFGYDVADYCNIDPIFGTLDDFQQLLDRAHALGLKVLLDFVPNHSSERHAWFEESRSSRDNPKRDWYLWRDPAPDGGPPNNWLSRMGGSAWQWDAHTGQYYYHAFLREQPDLNWRNPEVRRAMDEVLRFWLARGVDGFRVDVLWLLIKDAQFRDNPPNPAFAPGEPEHHRLLQTYTEDQPEVHEIVRSMRATLDEYGERVLIGEIYLPVPQLMRYYGASGDGANMPFNFQLLNAAWNAADIGRIICDYDRALPEHAWPNWVLGNHDNPRVASRLGAAQARVAAVLLLTLRGTPTLYYGDEIGMTDSAIAPEQVRDPAELRQPGIGQGRDPERTPMQWDSSLPNAGFTSGRPWLPVNSTTSVASQRDDASSMLSLHRRLLSIRRSYTALVDGSIEHVNANGNVLTYERRSGTQRLLIALNMSAADAAVHLPPGIVLLSTIPGRDSGPITEGVDCLAGGEALIVRLG</sequence>
<keyword evidence="3" id="KW-0326">Glycosidase</keyword>
<dbReference type="Pfam" id="PF00128">
    <property type="entry name" value="Alpha-amylase"/>
    <property type="match status" value="1"/>
</dbReference>
<dbReference type="SUPFAM" id="SSF51011">
    <property type="entry name" value="Glycosyl hydrolase domain"/>
    <property type="match status" value="1"/>
</dbReference>